<dbReference type="EMBL" id="JANEYF010005300">
    <property type="protein sequence ID" value="KAJ8928642.1"/>
    <property type="molecule type" value="Genomic_DNA"/>
</dbReference>
<dbReference type="PROSITE" id="PS00028">
    <property type="entry name" value="ZINC_FINGER_C2H2_1"/>
    <property type="match status" value="4"/>
</dbReference>
<feature type="compositionally biased region" description="Polar residues" evidence="8">
    <location>
        <begin position="185"/>
        <end position="200"/>
    </location>
</feature>
<dbReference type="GO" id="GO:0008270">
    <property type="term" value="F:zinc ion binding"/>
    <property type="evidence" value="ECO:0007669"/>
    <property type="project" value="UniProtKB-KW"/>
</dbReference>
<dbReference type="AlphaFoldDB" id="A0AAV8WQU5"/>
<evidence type="ECO:0000256" key="7">
    <source>
        <dbReference type="PROSITE-ProRule" id="PRU00042"/>
    </source>
</evidence>
<evidence type="ECO:0000259" key="9">
    <source>
        <dbReference type="PROSITE" id="PS50157"/>
    </source>
</evidence>
<evidence type="ECO:0000256" key="3">
    <source>
        <dbReference type="ARBA" id="ARBA00022737"/>
    </source>
</evidence>
<dbReference type="SUPFAM" id="SSF57667">
    <property type="entry name" value="beta-beta-alpha zinc fingers"/>
    <property type="match status" value="1"/>
</dbReference>
<comment type="subcellular location">
    <subcellularLocation>
        <location evidence="1">Nucleus</location>
    </subcellularLocation>
</comment>
<comment type="caution">
    <text evidence="10">The sequence shown here is derived from an EMBL/GenBank/DDBJ whole genome shotgun (WGS) entry which is preliminary data.</text>
</comment>
<dbReference type="Gene3D" id="3.30.160.60">
    <property type="entry name" value="Classic Zinc Finger"/>
    <property type="match status" value="2"/>
</dbReference>
<dbReference type="PROSITE" id="PS50157">
    <property type="entry name" value="ZINC_FINGER_C2H2_2"/>
    <property type="match status" value="3"/>
</dbReference>
<reference evidence="10" key="1">
    <citation type="journal article" date="2023" name="Insect Mol. Biol.">
        <title>Genome sequencing provides insights into the evolution of gene families encoding plant cell wall-degrading enzymes in longhorned beetles.</title>
        <authorList>
            <person name="Shin N.R."/>
            <person name="Okamura Y."/>
            <person name="Kirsch R."/>
            <person name="Pauchet Y."/>
        </authorList>
    </citation>
    <scope>NUCLEOTIDE SEQUENCE</scope>
    <source>
        <strain evidence="10">RBIC_L_NR</strain>
    </source>
</reference>
<dbReference type="Proteomes" id="UP001162156">
    <property type="component" value="Unassembled WGS sequence"/>
</dbReference>
<feature type="domain" description="C2H2-type" evidence="9">
    <location>
        <begin position="340"/>
        <end position="367"/>
    </location>
</feature>
<dbReference type="Pfam" id="PF00096">
    <property type="entry name" value="zf-C2H2"/>
    <property type="match status" value="1"/>
</dbReference>
<evidence type="ECO:0000256" key="2">
    <source>
        <dbReference type="ARBA" id="ARBA00022723"/>
    </source>
</evidence>
<evidence type="ECO:0000313" key="11">
    <source>
        <dbReference type="Proteomes" id="UP001162156"/>
    </source>
</evidence>
<evidence type="ECO:0000256" key="6">
    <source>
        <dbReference type="ARBA" id="ARBA00023242"/>
    </source>
</evidence>
<accession>A0AAV8WQU5</accession>
<proteinExistence type="predicted"/>
<keyword evidence="2" id="KW-0479">Metal-binding</keyword>
<keyword evidence="5" id="KW-0862">Zinc</keyword>
<dbReference type="InterPro" id="IPR036236">
    <property type="entry name" value="Znf_C2H2_sf"/>
</dbReference>
<feature type="domain" description="C2H2-type" evidence="9">
    <location>
        <begin position="312"/>
        <end position="340"/>
    </location>
</feature>
<keyword evidence="3" id="KW-0677">Repeat</keyword>
<protein>
    <recommendedName>
        <fullName evidence="9">C2H2-type domain-containing protein</fullName>
    </recommendedName>
</protein>
<evidence type="ECO:0000256" key="4">
    <source>
        <dbReference type="ARBA" id="ARBA00022771"/>
    </source>
</evidence>
<keyword evidence="11" id="KW-1185">Reference proteome</keyword>
<gene>
    <name evidence="10" type="ORF">NQ314_018735</name>
</gene>
<keyword evidence="4 7" id="KW-0863">Zinc-finger</keyword>
<evidence type="ECO:0000313" key="10">
    <source>
        <dbReference type="EMBL" id="KAJ8928642.1"/>
    </source>
</evidence>
<feature type="domain" description="C2H2-type" evidence="9">
    <location>
        <begin position="50"/>
        <end position="77"/>
    </location>
</feature>
<name>A0AAV8WQU5_9CUCU</name>
<evidence type="ECO:0000256" key="8">
    <source>
        <dbReference type="SAM" id="MobiDB-lite"/>
    </source>
</evidence>
<dbReference type="SMART" id="SM00355">
    <property type="entry name" value="ZnF_C2H2"/>
    <property type="match status" value="7"/>
</dbReference>
<sequence>MLLFLSYLWEELEDINESDDTNIQCGMCSEIFPTKNKFMEHTMKLFGELYTCCKCHIKFRNCMDLYAHYEIHRSSGETVVIQGEEEVEELVLNYGGNEEVIVQQPTISETNELLYILDDSHCVNEVVIEEDEPAVDNTERSERETVEIVNLEHGYVMSGVESLIEEEDPDGNILITRGVTIPAKPSTSKRLYSQPKTRTPQPKKRHEVPDFSASSYAFINANEEIDVPHYKCLRCEQLFINKIVFFRHIEKGKCYINNCDVCTATFNKNSDFYDHYIADHTDRAICNFCFRTFMYEKNVKEHMLRHLDQFRHRCEDCNKGFYTVREYRNHYKNRHMGIRHKCEVCGRSFADEYYFKRHIATHAKASNNITVLQISN</sequence>
<feature type="region of interest" description="Disordered" evidence="8">
    <location>
        <begin position="185"/>
        <end position="207"/>
    </location>
</feature>
<dbReference type="PANTHER" id="PTHR24376">
    <property type="entry name" value="ZINC FINGER PROTEIN"/>
    <property type="match status" value="1"/>
</dbReference>
<organism evidence="10 11">
    <name type="scientific">Rhamnusium bicolor</name>
    <dbReference type="NCBI Taxonomy" id="1586634"/>
    <lineage>
        <taxon>Eukaryota</taxon>
        <taxon>Metazoa</taxon>
        <taxon>Ecdysozoa</taxon>
        <taxon>Arthropoda</taxon>
        <taxon>Hexapoda</taxon>
        <taxon>Insecta</taxon>
        <taxon>Pterygota</taxon>
        <taxon>Neoptera</taxon>
        <taxon>Endopterygota</taxon>
        <taxon>Coleoptera</taxon>
        <taxon>Polyphaga</taxon>
        <taxon>Cucujiformia</taxon>
        <taxon>Chrysomeloidea</taxon>
        <taxon>Cerambycidae</taxon>
        <taxon>Lepturinae</taxon>
        <taxon>Rhagiini</taxon>
        <taxon>Rhamnusium</taxon>
    </lineage>
</organism>
<dbReference type="PANTHER" id="PTHR24376:SF235">
    <property type="entry name" value="C2H2-TYPE DOMAIN-CONTAINING PROTEIN"/>
    <property type="match status" value="1"/>
</dbReference>
<dbReference type="GO" id="GO:0005634">
    <property type="term" value="C:nucleus"/>
    <property type="evidence" value="ECO:0007669"/>
    <property type="project" value="UniProtKB-SubCell"/>
</dbReference>
<dbReference type="InterPro" id="IPR013087">
    <property type="entry name" value="Znf_C2H2_type"/>
</dbReference>
<keyword evidence="6" id="KW-0539">Nucleus</keyword>
<evidence type="ECO:0000256" key="1">
    <source>
        <dbReference type="ARBA" id="ARBA00004123"/>
    </source>
</evidence>
<evidence type="ECO:0000256" key="5">
    <source>
        <dbReference type="ARBA" id="ARBA00022833"/>
    </source>
</evidence>